<keyword evidence="4" id="KW-1185">Reference proteome</keyword>
<dbReference type="InParanoid" id="A0A286US87"/>
<feature type="region of interest" description="Disordered" evidence="1">
    <location>
        <begin position="287"/>
        <end position="336"/>
    </location>
</feature>
<dbReference type="EMBL" id="NBII01000002">
    <property type="protein sequence ID" value="PAV22441.1"/>
    <property type="molecule type" value="Genomic_DNA"/>
</dbReference>
<protein>
    <submittedName>
        <fullName evidence="3">Gef1</fullName>
    </submittedName>
</protein>
<dbReference type="Gene3D" id="1.20.900.10">
    <property type="entry name" value="Dbl homology (DH) domain"/>
    <property type="match status" value="1"/>
</dbReference>
<feature type="domain" description="DH" evidence="2">
    <location>
        <begin position="66"/>
        <end position="251"/>
    </location>
</feature>
<evidence type="ECO:0000313" key="4">
    <source>
        <dbReference type="Proteomes" id="UP000217199"/>
    </source>
</evidence>
<evidence type="ECO:0000259" key="2">
    <source>
        <dbReference type="PROSITE" id="PS50010"/>
    </source>
</evidence>
<dbReference type="SUPFAM" id="SSF48065">
    <property type="entry name" value="DBL homology domain (DH-domain)"/>
    <property type="match status" value="1"/>
</dbReference>
<feature type="compositionally biased region" description="Polar residues" evidence="1">
    <location>
        <begin position="528"/>
        <end position="540"/>
    </location>
</feature>
<dbReference type="PANTHER" id="PTHR45924:SF2">
    <property type="entry name" value="FI17866P1"/>
    <property type="match status" value="1"/>
</dbReference>
<proteinExistence type="predicted"/>
<feature type="compositionally biased region" description="Low complexity" evidence="1">
    <location>
        <begin position="45"/>
        <end position="55"/>
    </location>
</feature>
<feature type="compositionally biased region" description="Basic and acidic residues" evidence="1">
    <location>
        <begin position="546"/>
        <end position="557"/>
    </location>
</feature>
<evidence type="ECO:0000313" key="3">
    <source>
        <dbReference type="EMBL" id="PAV22441.1"/>
    </source>
</evidence>
<dbReference type="Proteomes" id="UP000217199">
    <property type="component" value="Unassembled WGS sequence"/>
</dbReference>
<dbReference type="SMART" id="SM00325">
    <property type="entry name" value="RhoGEF"/>
    <property type="match status" value="1"/>
</dbReference>
<reference evidence="3 4" key="1">
    <citation type="journal article" date="2017" name="Mol. Ecol.">
        <title>Comparative and population genomic landscape of Phellinus noxius: A hypervariable fungus causing root rot in trees.</title>
        <authorList>
            <person name="Chung C.L."/>
            <person name="Lee T.J."/>
            <person name="Akiba M."/>
            <person name="Lee H.H."/>
            <person name="Kuo T.H."/>
            <person name="Liu D."/>
            <person name="Ke H.M."/>
            <person name="Yokoi T."/>
            <person name="Roa M.B."/>
            <person name="Lu M.J."/>
            <person name="Chang Y.Y."/>
            <person name="Ann P.J."/>
            <person name="Tsai J.N."/>
            <person name="Chen C.Y."/>
            <person name="Tzean S.S."/>
            <person name="Ota Y."/>
            <person name="Hattori T."/>
            <person name="Sahashi N."/>
            <person name="Liou R.F."/>
            <person name="Kikuchi T."/>
            <person name="Tsai I.J."/>
        </authorList>
    </citation>
    <scope>NUCLEOTIDE SEQUENCE [LARGE SCALE GENOMIC DNA]</scope>
    <source>
        <strain evidence="3 4">FFPRI411160</strain>
    </source>
</reference>
<feature type="region of interest" description="Disordered" evidence="1">
    <location>
        <begin position="497"/>
        <end position="588"/>
    </location>
</feature>
<feature type="compositionally biased region" description="Polar residues" evidence="1">
    <location>
        <begin position="327"/>
        <end position="336"/>
    </location>
</feature>
<organism evidence="3 4">
    <name type="scientific">Pyrrhoderma noxium</name>
    <dbReference type="NCBI Taxonomy" id="2282107"/>
    <lineage>
        <taxon>Eukaryota</taxon>
        <taxon>Fungi</taxon>
        <taxon>Dikarya</taxon>
        <taxon>Basidiomycota</taxon>
        <taxon>Agaricomycotina</taxon>
        <taxon>Agaricomycetes</taxon>
        <taxon>Hymenochaetales</taxon>
        <taxon>Hymenochaetaceae</taxon>
        <taxon>Pyrrhoderma</taxon>
    </lineage>
</organism>
<accession>A0A286US87</accession>
<dbReference type="GO" id="GO:0031267">
    <property type="term" value="F:small GTPase binding"/>
    <property type="evidence" value="ECO:0007669"/>
    <property type="project" value="TreeGrafter"/>
</dbReference>
<feature type="compositionally biased region" description="Low complexity" evidence="1">
    <location>
        <begin position="306"/>
        <end position="322"/>
    </location>
</feature>
<feature type="compositionally biased region" description="Pro residues" evidence="1">
    <location>
        <begin position="500"/>
        <end position="509"/>
    </location>
</feature>
<evidence type="ECO:0000256" key="1">
    <source>
        <dbReference type="SAM" id="MobiDB-lite"/>
    </source>
</evidence>
<feature type="region of interest" description="Disordered" evidence="1">
    <location>
        <begin position="1"/>
        <end position="69"/>
    </location>
</feature>
<dbReference type="OrthoDB" id="6244550at2759"/>
<dbReference type="STRING" id="2282107.A0A286US87"/>
<dbReference type="PANTHER" id="PTHR45924">
    <property type="entry name" value="FI17866P1"/>
    <property type="match status" value="1"/>
</dbReference>
<dbReference type="GO" id="GO:0005085">
    <property type="term" value="F:guanyl-nucleotide exchange factor activity"/>
    <property type="evidence" value="ECO:0007669"/>
    <property type="project" value="InterPro"/>
</dbReference>
<gene>
    <name evidence="3" type="ORF">PNOK_0239800</name>
</gene>
<dbReference type="AlphaFoldDB" id="A0A286US87"/>
<dbReference type="PROSITE" id="PS50010">
    <property type="entry name" value="DH_2"/>
    <property type="match status" value="1"/>
</dbReference>
<dbReference type="Pfam" id="PF00621">
    <property type="entry name" value="RhoGEF"/>
    <property type="match status" value="1"/>
</dbReference>
<dbReference type="InterPro" id="IPR035899">
    <property type="entry name" value="DBL_dom_sf"/>
</dbReference>
<comment type="caution">
    <text evidence="3">The sequence shown here is derived from an EMBL/GenBank/DDBJ whole genome shotgun (WGS) entry which is preliminary data.</text>
</comment>
<sequence length="611" mass="67520">MDNSPGYGSSAKALPPLGKSDDLPPPPSPFQSQGHYPPPPPPKSGPSSPKSGPPSNLSQGDSSRSKKANPFVDLLETEKIYVDSLSGIIRKVAAAWSRSNLPPHELDTMFRSVEAVFKANRSFHSKLKEIGPNPSSPRAIGDLLMKWIDQLDTPYTNYCSSYLNGFDSWEPVQSNKRLPSILESFSLSIPPPNASIWTLDLLFSLPRSRIKYYQKLYGRLLKTSAPGKSTDKKLVEGVERLEKLLTIIDERSSVTLPNPTQVVESTDEVVIDTREDARKIENAIPDQDKSLRVNDSSQINGEQGGRLSLESSARESSQSSEQRSSRDTALTSEGNISSVGTPMSLFDLERRLSTDRCKDLFTMNPRSVRLSMNPPNLPYTREIRLNEDTSIHFTPKSTNIGVLHRKGHIFLLTDLFLICEHMSPEERAQSESPAVDMWLCYPPLAAKHIRAVPLDDVSIQVTILKKENMILHFDSKIKRDNILNEIKAVAELATALPAPSKQPPPPVPPLNNVTSPDLARTDRRPSLPGQSFSPPRSHSPVSGDPSMHRMDPARDFSSDLNPSGRSGPQGPPPYSPSNESFSGPGRPLHLQVLAPENLVLLFPDKSWLPQR</sequence>
<dbReference type="InterPro" id="IPR000219">
    <property type="entry name" value="DH_dom"/>
</dbReference>
<name>A0A286US87_9AGAM</name>